<evidence type="ECO:0000259" key="1">
    <source>
        <dbReference type="PROSITE" id="PS51186"/>
    </source>
</evidence>
<dbReference type="EMBL" id="BFBB01000008">
    <property type="protein sequence ID" value="GBF50992.1"/>
    <property type="molecule type" value="Genomic_DNA"/>
</dbReference>
<accession>A0A2P2E271</accession>
<dbReference type="CDD" id="cd04301">
    <property type="entry name" value="NAT_SF"/>
    <property type="match status" value="1"/>
</dbReference>
<dbReference type="SUPFAM" id="SSF55729">
    <property type="entry name" value="Acyl-CoA N-acyltransferases (Nat)"/>
    <property type="match status" value="1"/>
</dbReference>
<dbReference type="Proteomes" id="UP000245133">
    <property type="component" value="Unassembled WGS sequence"/>
</dbReference>
<sequence length="151" mass="18118">MDLKVREANFNDLHKISELFDLYRQFYGQKSDRDTAFHFLKDRMEHRQSIILLATELGQDVLLGFIQLYPVFSSISMERSYLLNDLYVLLEYRKKGIAKLLINEAKKYTEVFQGKGLELSTSKHNLTARRLYEREGFEEEKEFLTYFWKRV</sequence>
<evidence type="ECO:0000313" key="2">
    <source>
        <dbReference type="EMBL" id="GBF50992.1"/>
    </source>
</evidence>
<keyword evidence="2" id="KW-0808">Transferase</keyword>
<protein>
    <submittedName>
        <fullName evidence="2">Acetyltransferase</fullName>
    </submittedName>
</protein>
<dbReference type="GO" id="GO:0016747">
    <property type="term" value="F:acyltransferase activity, transferring groups other than amino-acyl groups"/>
    <property type="evidence" value="ECO:0007669"/>
    <property type="project" value="InterPro"/>
</dbReference>
<feature type="domain" description="N-acetyltransferase" evidence="1">
    <location>
        <begin position="3"/>
        <end position="151"/>
    </location>
</feature>
<comment type="caution">
    <text evidence="2">The sequence shown here is derived from an EMBL/GenBank/DDBJ whole genome shotgun (WGS) entry which is preliminary data.</text>
</comment>
<name>A0A2P2E271_9LEPT</name>
<proteinExistence type="predicted"/>
<dbReference type="Gene3D" id="3.40.630.30">
    <property type="match status" value="1"/>
</dbReference>
<dbReference type="RefSeq" id="WP_108977250.1">
    <property type="nucleotide sequence ID" value="NZ_BFBB01000008.1"/>
</dbReference>
<dbReference type="AlphaFoldDB" id="A0A2P2E271"/>
<dbReference type="PROSITE" id="PS51186">
    <property type="entry name" value="GNAT"/>
    <property type="match status" value="1"/>
</dbReference>
<keyword evidence="3" id="KW-1185">Reference proteome</keyword>
<evidence type="ECO:0000313" key="3">
    <source>
        <dbReference type="Proteomes" id="UP000245133"/>
    </source>
</evidence>
<reference evidence="2 3" key="1">
    <citation type="submission" date="2018-02" db="EMBL/GenBank/DDBJ databases">
        <title>Novel Leptospira species isolated from soil and water in Japan.</title>
        <authorList>
            <person name="Nakao R."/>
            <person name="Masuzawa T."/>
        </authorList>
    </citation>
    <scope>NUCLEOTIDE SEQUENCE [LARGE SCALE GENOMIC DNA]</scope>
    <source>
        <strain evidence="2 3">YH101</strain>
    </source>
</reference>
<dbReference type="OrthoDB" id="9792929at2"/>
<gene>
    <name evidence="2" type="ORF">LPTSP4_25230</name>
</gene>
<dbReference type="InterPro" id="IPR000182">
    <property type="entry name" value="GNAT_dom"/>
</dbReference>
<organism evidence="2 3">
    <name type="scientific">Leptospira ryugenii</name>
    <dbReference type="NCBI Taxonomy" id="1917863"/>
    <lineage>
        <taxon>Bacteria</taxon>
        <taxon>Pseudomonadati</taxon>
        <taxon>Spirochaetota</taxon>
        <taxon>Spirochaetia</taxon>
        <taxon>Leptospirales</taxon>
        <taxon>Leptospiraceae</taxon>
        <taxon>Leptospira</taxon>
    </lineage>
</organism>
<dbReference type="Pfam" id="PF00583">
    <property type="entry name" value="Acetyltransf_1"/>
    <property type="match status" value="1"/>
</dbReference>
<dbReference type="InterPro" id="IPR016181">
    <property type="entry name" value="Acyl_CoA_acyltransferase"/>
</dbReference>